<feature type="region of interest" description="Disordered" evidence="1">
    <location>
        <begin position="41"/>
        <end position="87"/>
    </location>
</feature>
<evidence type="ECO:0000256" key="1">
    <source>
        <dbReference type="SAM" id="MobiDB-lite"/>
    </source>
</evidence>
<reference evidence="2" key="1">
    <citation type="submission" date="2022-09" db="EMBL/GenBank/DDBJ databases">
        <title>Aureispira anguillicida sp. nov., isolated from Leptocephalus of Japanese eel Anguilla japonica.</title>
        <authorList>
            <person name="Yuasa K."/>
            <person name="Mekata T."/>
            <person name="Ikunari K."/>
        </authorList>
    </citation>
    <scope>NUCLEOTIDE SEQUENCE</scope>
    <source>
        <strain evidence="2">EL160426</strain>
    </source>
</reference>
<dbReference type="AlphaFoldDB" id="A0A915YGS6"/>
<name>A0A915YGS6_9BACT</name>
<gene>
    <name evidence="2" type="ORF">AsAng_0034820</name>
</gene>
<evidence type="ECO:0000313" key="2">
    <source>
        <dbReference type="EMBL" id="BDS12757.1"/>
    </source>
</evidence>
<evidence type="ECO:0000313" key="3">
    <source>
        <dbReference type="Proteomes" id="UP001060919"/>
    </source>
</evidence>
<keyword evidence="3" id="KW-1185">Reference proteome</keyword>
<dbReference type="EMBL" id="AP026867">
    <property type="protein sequence ID" value="BDS12757.1"/>
    <property type="molecule type" value="Genomic_DNA"/>
</dbReference>
<dbReference type="KEGG" id="aup:AsAng_0034820"/>
<feature type="compositionally biased region" description="Basic residues" evidence="1">
    <location>
        <begin position="60"/>
        <end position="87"/>
    </location>
</feature>
<sequence length="87" mass="10245">MLYTIYLLFALILSVLLGMRLLPLEERQALELPSILSPTIPISNPPQGPKRTAKCQGYYRKQKAKRRKRRRLARRSKQQNRRIIKSN</sequence>
<proteinExistence type="predicted"/>
<dbReference type="Proteomes" id="UP001060919">
    <property type="component" value="Chromosome"/>
</dbReference>
<accession>A0A915YGS6</accession>
<organism evidence="2 3">
    <name type="scientific">Aureispira anguillae</name>
    <dbReference type="NCBI Taxonomy" id="2864201"/>
    <lineage>
        <taxon>Bacteria</taxon>
        <taxon>Pseudomonadati</taxon>
        <taxon>Bacteroidota</taxon>
        <taxon>Saprospiria</taxon>
        <taxon>Saprospirales</taxon>
        <taxon>Saprospiraceae</taxon>
        <taxon>Aureispira</taxon>
    </lineage>
</organism>
<dbReference type="RefSeq" id="WP_264788115.1">
    <property type="nucleotide sequence ID" value="NZ_AP026867.1"/>
</dbReference>
<protein>
    <submittedName>
        <fullName evidence="2">Uncharacterized protein</fullName>
    </submittedName>
</protein>